<accession>A0A1D2J3E4</accession>
<dbReference type="InterPro" id="IPR053949">
    <property type="entry name" value="SBE2/SBE22_M"/>
</dbReference>
<evidence type="ECO:0000313" key="4">
    <source>
        <dbReference type="Proteomes" id="UP000242814"/>
    </source>
</evidence>
<dbReference type="Pfam" id="PF22874">
    <property type="entry name" value="SBE2_M"/>
    <property type="match status" value="1"/>
</dbReference>
<protein>
    <recommendedName>
        <fullName evidence="2">Rab-GAP TBC domain-containing protein</fullName>
    </recommendedName>
</protein>
<dbReference type="InterPro" id="IPR000195">
    <property type="entry name" value="Rab-GAP-TBC_dom"/>
</dbReference>
<evidence type="ECO:0000313" key="3">
    <source>
        <dbReference type="EMBL" id="ODH12816.1"/>
    </source>
</evidence>
<dbReference type="PANTHER" id="PTHR47219:SF15">
    <property type="entry name" value="TBC1 DOMAIN FAMILY MEMBER 12 ISOFORM X1"/>
    <property type="match status" value="1"/>
</dbReference>
<dbReference type="GO" id="GO:0005096">
    <property type="term" value="F:GTPase activator activity"/>
    <property type="evidence" value="ECO:0007669"/>
    <property type="project" value="TreeGrafter"/>
</dbReference>
<gene>
    <name evidence="3" type="ORF">ACO22_07887</name>
</gene>
<dbReference type="Gene3D" id="1.10.472.80">
    <property type="entry name" value="Ypt/Rab-GAP domain of gyp1p, domain 3"/>
    <property type="match status" value="1"/>
</dbReference>
<dbReference type="Gene3D" id="1.10.8.270">
    <property type="entry name" value="putative rabgap domain of human tbc1 domain family member 14 like domains"/>
    <property type="match status" value="1"/>
</dbReference>
<feature type="compositionally biased region" description="Polar residues" evidence="1">
    <location>
        <begin position="17"/>
        <end position="35"/>
    </location>
</feature>
<name>A0A1D2J3E4_PARBR</name>
<feature type="compositionally biased region" description="Acidic residues" evidence="1">
    <location>
        <begin position="198"/>
        <end position="212"/>
    </location>
</feature>
<dbReference type="SMART" id="SM00164">
    <property type="entry name" value="TBC"/>
    <property type="match status" value="1"/>
</dbReference>
<sequence length="767" mass="85533">MATIYVVPDSPPEPSGYKSSKSSPFHYTSQHSSPNGILADVSHFEDIGLDEDYVDDHRDFAQEKFPIQPSQRVFPRVGPRTASVATTTRNLTSSAGRREYPQLRGKVQGASEVMQSLSPPRPRRASSRVLSNPPTPLLQLRPSSPQLSKSPSPGVQPTPLSPSNPSKGTPMPPRPLLTTSRFVINSASQHQHRKTVEELEDEYHDSDEDLPEDATLWNVPISPRPPHNRPGGRGFSPYRRSRGPRPIPLCHSTSAPVLLSSPKASPSKSARPVRCKVPRASSLGPPLTQPSPPSLRVNSWNLVMSELSEEAKILTEALEFHADASIQGRGENIQSVKLSTRSSLEQGNHESHGMIQLPPLQKSNIMIDPFPISKEKERVLSRTRPSWLPPKDPKEEKKHLSEYKRMMTLSREADKRKAAEAASAQCKSDNTCKMLQRIWDDYVFPDWNRVVSEHRTRELWWRGITTRSRGAVWQRALGNELALTEDIYLKALERANHIQTRTGDKASDAGKKMKECFAAIRRDVSSVFPDLRLFRNDGPLRESLINVLDAYSMYRNDVGYLYGVHQPVQTIAALFLLNLPTPAAAFHALANALNKPLPLAFLTADPGATSRAYSLASTLLRLKYPRVSNHLYENLYLSDEQIWGPMFQSLLTNGLDLERVSRVWDCWVFEGDRIIIRAAVTILGCLETTLLSILPGDGGEITATRILGWGSKSIDSERTSIAVNSSDIDIINGDVNDTGNELSGYWMLNHIGDKNAFMKMVRIVQQV</sequence>
<dbReference type="VEuPathDB" id="FungiDB:PADG_08621"/>
<dbReference type="GO" id="GO:0031267">
    <property type="term" value="F:small GTPase binding"/>
    <property type="evidence" value="ECO:0007669"/>
    <property type="project" value="TreeGrafter"/>
</dbReference>
<proteinExistence type="predicted"/>
<evidence type="ECO:0000256" key="1">
    <source>
        <dbReference type="SAM" id="MobiDB-lite"/>
    </source>
</evidence>
<dbReference type="VEuPathDB" id="FungiDB:PABG_07740"/>
<feature type="compositionally biased region" description="Low complexity" evidence="1">
    <location>
        <begin position="254"/>
        <end position="270"/>
    </location>
</feature>
<evidence type="ECO:0000259" key="2">
    <source>
        <dbReference type="PROSITE" id="PS50086"/>
    </source>
</evidence>
<dbReference type="PANTHER" id="PTHR47219">
    <property type="entry name" value="RAB GTPASE-ACTIVATING PROTEIN 1-LIKE"/>
    <property type="match status" value="1"/>
</dbReference>
<dbReference type="Pfam" id="PF00566">
    <property type="entry name" value="RabGAP-TBC"/>
    <property type="match status" value="1"/>
</dbReference>
<reference evidence="3 4" key="1">
    <citation type="submission" date="2016-06" db="EMBL/GenBank/DDBJ databases">
        <authorList>
            <person name="Kjaerup R.B."/>
            <person name="Dalgaard T.S."/>
            <person name="Juul-Madsen H.R."/>
        </authorList>
    </citation>
    <scope>NUCLEOTIDE SEQUENCE [LARGE SCALE GENOMIC DNA]</scope>
    <source>
        <strain evidence="3 4">Pb300</strain>
    </source>
</reference>
<dbReference type="Gene3D" id="1.10.10.750">
    <property type="entry name" value="Ypt/Rab-GAP domain of gyp1p, domain 1"/>
    <property type="match status" value="1"/>
</dbReference>
<dbReference type="EMBL" id="LZYO01000731">
    <property type="protein sequence ID" value="ODH12816.1"/>
    <property type="molecule type" value="Genomic_DNA"/>
</dbReference>
<feature type="region of interest" description="Disordered" evidence="1">
    <location>
        <begin position="73"/>
        <end position="292"/>
    </location>
</feature>
<feature type="region of interest" description="Disordered" evidence="1">
    <location>
        <begin position="1"/>
        <end position="35"/>
    </location>
</feature>
<feature type="compositionally biased region" description="Polar residues" evidence="1">
    <location>
        <begin position="177"/>
        <end position="189"/>
    </location>
</feature>
<organism evidence="3 4">
    <name type="scientific">Paracoccidioides brasiliensis</name>
    <dbReference type="NCBI Taxonomy" id="121759"/>
    <lineage>
        <taxon>Eukaryota</taxon>
        <taxon>Fungi</taxon>
        <taxon>Dikarya</taxon>
        <taxon>Ascomycota</taxon>
        <taxon>Pezizomycotina</taxon>
        <taxon>Eurotiomycetes</taxon>
        <taxon>Eurotiomycetidae</taxon>
        <taxon>Onygenales</taxon>
        <taxon>Ajellomycetaceae</taxon>
        <taxon>Paracoccidioides</taxon>
    </lineage>
</organism>
<comment type="caution">
    <text evidence="3">The sequence shown here is derived from an EMBL/GenBank/DDBJ whole genome shotgun (WGS) entry which is preliminary data.</text>
</comment>
<dbReference type="Proteomes" id="UP000242814">
    <property type="component" value="Unassembled WGS sequence"/>
</dbReference>
<dbReference type="PROSITE" id="PS50086">
    <property type="entry name" value="TBC_RABGAP"/>
    <property type="match status" value="1"/>
</dbReference>
<dbReference type="InterPro" id="IPR035969">
    <property type="entry name" value="Rab-GAP_TBC_sf"/>
</dbReference>
<feature type="domain" description="Rab-GAP TBC" evidence="2">
    <location>
        <begin position="463"/>
        <end position="671"/>
    </location>
</feature>
<feature type="compositionally biased region" description="Polar residues" evidence="1">
    <location>
        <begin position="83"/>
        <end position="95"/>
    </location>
</feature>
<dbReference type="AlphaFoldDB" id="A0A1D2J3E4"/>
<dbReference type="FunFam" id="1.10.10.750:FF:000013">
    <property type="entry name" value="Similar to TBC domain protein"/>
    <property type="match status" value="1"/>
</dbReference>
<feature type="compositionally biased region" description="Low complexity" evidence="1">
    <location>
        <begin position="137"/>
        <end position="153"/>
    </location>
</feature>
<dbReference type="SUPFAM" id="SSF47923">
    <property type="entry name" value="Ypt/Rab-GAP domain of gyp1p"/>
    <property type="match status" value="2"/>
</dbReference>
<dbReference type="InterPro" id="IPR050302">
    <property type="entry name" value="Rab_GAP_TBC_domain"/>
</dbReference>